<sequence>MMKRLVWLLFLPLWGNAQKLPDFGVNKVRFTQGDQTIVAELLTTGKNIFPENDRTYYWYSANNIRHTQGGFSGRLLNGVYTAFYPNNNLKEQGYFNNGLKDGLWHSWNENGSLHEELNWNNGILNGKFRRYDEQGNLKETGKYKKGRAIIDSLPKPANSQIATATAKTSWLKRCLQKLHLAKRNSKEHQQPAGADHSKNTGRVN</sequence>
<feature type="region of interest" description="Disordered" evidence="1">
    <location>
        <begin position="182"/>
        <end position="204"/>
    </location>
</feature>
<proteinExistence type="predicted"/>
<accession>A0A9X1X6Y4</accession>
<dbReference type="Proteomes" id="UP001139450">
    <property type="component" value="Unassembled WGS sequence"/>
</dbReference>
<gene>
    <name evidence="2" type="ORF">MUY27_20115</name>
</gene>
<organism evidence="2 3">
    <name type="scientific">Mucilaginibacter straminoryzae</name>
    <dbReference type="NCBI Taxonomy" id="2932774"/>
    <lineage>
        <taxon>Bacteria</taxon>
        <taxon>Pseudomonadati</taxon>
        <taxon>Bacteroidota</taxon>
        <taxon>Sphingobacteriia</taxon>
        <taxon>Sphingobacteriales</taxon>
        <taxon>Sphingobacteriaceae</taxon>
        <taxon>Mucilaginibacter</taxon>
    </lineage>
</organism>
<evidence type="ECO:0000256" key="1">
    <source>
        <dbReference type="SAM" id="MobiDB-lite"/>
    </source>
</evidence>
<keyword evidence="3" id="KW-1185">Reference proteome</keyword>
<evidence type="ECO:0008006" key="4">
    <source>
        <dbReference type="Google" id="ProtNLM"/>
    </source>
</evidence>
<reference evidence="2" key="1">
    <citation type="submission" date="2022-04" db="EMBL/GenBank/DDBJ databases">
        <title>Mucilaginibacter sp. RS28 isolated from freshwater.</title>
        <authorList>
            <person name="Ko S.-R."/>
        </authorList>
    </citation>
    <scope>NUCLEOTIDE SEQUENCE</scope>
    <source>
        <strain evidence="2">RS28</strain>
    </source>
</reference>
<dbReference type="Pfam" id="PF07661">
    <property type="entry name" value="MORN_2"/>
    <property type="match status" value="3"/>
</dbReference>
<dbReference type="InterPro" id="IPR011652">
    <property type="entry name" value="MORN_2"/>
</dbReference>
<name>A0A9X1X6Y4_9SPHI</name>
<evidence type="ECO:0000313" key="2">
    <source>
        <dbReference type="EMBL" id="MCJ8212033.1"/>
    </source>
</evidence>
<protein>
    <recommendedName>
        <fullName evidence="4">MORN repeat variant</fullName>
    </recommendedName>
</protein>
<dbReference type="SUPFAM" id="SSF82185">
    <property type="entry name" value="Histone H3 K4-specific methyltransferase SET7/9 N-terminal domain"/>
    <property type="match status" value="1"/>
</dbReference>
<dbReference type="RefSeq" id="WP_245133225.1">
    <property type="nucleotide sequence ID" value="NZ_JALJEJ010000017.1"/>
</dbReference>
<dbReference type="EMBL" id="JALJEJ010000017">
    <property type="protein sequence ID" value="MCJ8212033.1"/>
    <property type="molecule type" value="Genomic_DNA"/>
</dbReference>
<dbReference type="AlphaFoldDB" id="A0A9X1X6Y4"/>
<evidence type="ECO:0000313" key="3">
    <source>
        <dbReference type="Proteomes" id="UP001139450"/>
    </source>
</evidence>
<comment type="caution">
    <text evidence="2">The sequence shown here is derived from an EMBL/GenBank/DDBJ whole genome shotgun (WGS) entry which is preliminary data.</text>
</comment>
<dbReference type="Gene3D" id="3.90.930.1">
    <property type="match status" value="1"/>
</dbReference>